<proteinExistence type="inferred from homology"/>
<accession>A0A4V6A2S1</accession>
<feature type="compositionally biased region" description="Basic and acidic residues" evidence="7">
    <location>
        <begin position="369"/>
        <end position="383"/>
    </location>
</feature>
<evidence type="ECO:0000259" key="8">
    <source>
        <dbReference type="PROSITE" id="PS50011"/>
    </source>
</evidence>
<dbReference type="Pfam" id="PF00069">
    <property type="entry name" value="Pkinase"/>
    <property type="match status" value="1"/>
</dbReference>
<evidence type="ECO:0000256" key="7">
    <source>
        <dbReference type="SAM" id="MobiDB-lite"/>
    </source>
</evidence>
<dbReference type="EMBL" id="AZBU02000004">
    <property type="protein sequence ID" value="TKR80215.1"/>
    <property type="molecule type" value="Genomic_DNA"/>
</dbReference>
<evidence type="ECO:0000256" key="3">
    <source>
        <dbReference type="ARBA" id="ARBA00022741"/>
    </source>
</evidence>
<dbReference type="InterPro" id="IPR050235">
    <property type="entry name" value="CK1_Ser-Thr_kinase"/>
</dbReference>
<feature type="domain" description="Protein kinase" evidence="8">
    <location>
        <begin position="27"/>
        <end position="300"/>
    </location>
</feature>
<evidence type="ECO:0000256" key="6">
    <source>
        <dbReference type="ARBA" id="ARBA00061588"/>
    </source>
</evidence>
<name>A0A4V6A2S1_STECR</name>
<keyword evidence="4" id="KW-0418">Kinase</keyword>
<dbReference type="FunFam" id="3.30.200.20:FF:000358">
    <property type="entry name" value="Tau tubulin kinase 2b"/>
    <property type="match status" value="1"/>
</dbReference>
<dbReference type="STRING" id="34508.A0A4V6A2S1"/>
<dbReference type="InterPro" id="IPR011009">
    <property type="entry name" value="Kinase-like_dom_sf"/>
</dbReference>
<dbReference type="SUPFAM" id="SSF56112">
    <property type="entry name" value="Protein kinase-like (PK-like)"/>
    <property type="match status" value="1"/>
</dbReference>
<evidence type="ECO:0000313" key="10">
    <source>
        <dbReference type="Proteomes" id="UP000298663"/>
    </source>
</evidence>
<feature type="region of interest" description="Disordered" evidence="7">
    <location>
        <begin position="349"/>
        <end position="383"/>
    </location>
</feature>
<dbReference type="SMART" id="SM00220">
    <property type="entry name" value="S_TKc"/>
    <property type="match status" value="1"/>
</dbReference>
<keyword evidence="3" id="KW-0547">Nucleotide-binding</keyword>
<evidence type="ECO:0000256" key="4">
    <source>
        <dbReference type="ARBA" id="ARBA00022777"/>
    </source>
</evidence>
<keyword evidence="5" id="KW-0067">ATP-binding</keyword>
<reference evidence="9 10" key="2">
    <citation type="journal article" date="2019" name="G3 (Bethesda)">
        <title>Hybrid Assembly of the Genome of the Entomopathogenic Nematode Steinernema carpocapsae Identifies the X-Chromosome.</title>
        <authorList>
            <person name="Serra L."/>
            <person name="Macchietto M."/>
            <person name="Macias-Munoz A."/>
            <person name="McGill C.J."/>
            <person name="Rodriguez I.M."/>
            <person name="Rodriguez B."/>
            <person name="Murad R."/>
            <person name="Mortazavi A."/>
        </authorList>
    </citation>
    <scope>NUCLEOTIDE SEQUENCE [LARGE SCALE GENOMIC DNA]</scope>
    <source>
        <strain evidence="9 10">ALL</strain>
    </source>
</reference>
<comment type="similarity">
    <text evidence="6">Belongs to the protein kinase superfamily. CK1 Ser/Thr protein kinase family.</text>
</comment>
<comment type="caution">
    <text evidence="9">The sequence shown here is derived from an EMBL/GenBank/DDBJ whole genome shotgun (WGS) entry which is preliminary data.</text>
</comment>
<dbReference type="PROSITE" id="PS50011">
    <property type="entry name" value="PROTEIN_KINASE_DOM"/>
    <property type="match status" value="1"/>
</dbReference>
<dbReference type="AlphaFoldDB" id="A0A4V6A2S1"/>
<dbReference type="Proteomes" id="UP000298663">
    <property type="component" value="Unassembled WGS sequence"/>
</dbReference>
<dbReference type="InterPro" id="IPR000719">
    <property type="entry name" value="Prot_kinase_dom"/>
</dbReference>
<evidence type="ECO:0000256" key="1">
    <source>
        <dbReference type="ARBA" id="ARBA00022527"/>
    </source>
</evidence>
<protein>
    <recommendedName>
        <fullName evidence="8">Protein kinase domain-containing protein</fullName>
    </recommendedName>
</protein>
<feature type="compositionally biased region" description="Acidic residues" evidence="7">
    <location>
        <begin position="358"/>
        <end position="368"/>
    </location>
</feature>
<keyword evidence="2" id="KW-0808">Transferase</keyword>
<dbReference type="Gene3D" id="1.10.510.10">
    <property type="entry name" value="Transferase(Phosphotransferase) domain 1"/>
    <property type="match status" value="1"/>
</dbReference>
<evidence type="ECO:0000313" key="9">
    <source>
        <dbReference type="EMBL" id="TKR80215.1"/>
    </source>
</evidence>
<dbReference type="PANTHER" id="PTHR11909">
    <property type="entry name" value="CASEIN KINASE-RELATED"/>
    <property type="match status" value="1"/>
</dbReference>
<evidence type="ECO:0000256" key="2">
    <source>
        <dbReference type="ARBA" id="ARBA00022679"/>
    </source>
</evidence>
<dbReference type="GO" id="GO:0004674">
    <property type="term" value="F:protein serine/threonine kinase activity"/>
    <property type="evidence" value="ECO:0007669"/>
    <property type="project" value="UniProtKB-KW"/>
</dbReference>
<keyword evidence="1" id="KW-0723">Serine/threonine-protein kinase</keyword>
<keyword evidence="10" id="KW-1185">Reference proteome</keyword>
<organism evidence="9 10">
    <name type="scientific">Steinernema carpocapsae</name>
    <name type="common">Entomopathogenic nematode</name>
    <dbReference type="NCBI Taxonomy" id="34508"/>
    <lineage>
        <taxon>Eukaryota</taxon>
        <taxon>Metazoa</taxon>
        <taxon>Ecdysozoa</taxon>
        <taxon>Nematoda</taxon>
        <taxon>Chromadorea</taxon>
        <taxon>Rhabditida</taxon>
        <taxon>Tylenchina</taxon>
        <taxon>Panagrolaimomorpha</taxon>
        <taxon>Strongyloidoidea</taxon>
        <taxon>Steinernematidae</taxon>
        <taxon>Steinernema</taxon>
    </lineage>
</organism>
<sequence>MALVPLQQYEEPGPVELKLGKLVGKRWKIVAKLGEGGCGAVYMAEELRTRKKVALKAESNFVAGGSVLKLEAQILRRLKGRKHVAQLLHAGRKERYCYMVMTLLGDSVERVFRRCSKEFTVSTLTRIGIHVLFGLKQLHEVGYVHRDIKPANLALGKTGKDTKIVHLLDFGLAREFIIVTNGKVEMRRERNNTLFRGTTRYCSINSHNKGEQGRPDDLWAMLYVLAEMRGRLPWHHVQDKKEINKSKQATTDVRLLAKCPIQMLDIANHLRELGYYSRPDYLKIYRVFTNIMNTYSYKFTDPFDWELLEERASSSKSKLASMVSKIRTVEDNSCEKTLDITDEKQLKKWNKPGSLDGTMEDGTVEDEATPFRDEDFSKNELGF</sequence>
<dbReference type="GO" id="GO:0015630">
    <property type="term" value="C:microtubule cytoskeleton"/>
    <property type="evidence" value="ECO:0007669"/>
    <property type="project" value="UniProtKB-ARBA"/>
</dbReference>
<gene>
    <name evidence="9" type="ORF">L596_014325</name>
</gene>
<dbReference type="GO" id="GO:0005524">
    <property type="term" value="F:ATP binding"/>
    <property type="evidence" value="ECO:0007669"/>
    <property type="project" value="UniProtKB-KW"/>
</dbReference>
<evidence type="ECO:0000256" key="5">
    <source>
        <dbReference type="ARBA" id="ARBA00022840"/>
    </source>
</evidence>
<dbReference type="OrthoDB" id="5979581at2759"/>
<reference evidence="9 10" key="1">
    <citation type="journal article" date="2015" name="Genome Biol.">
        <title>Comparative genomics of Steinernema reveals deeply conserved gene regulatory networks.</title>
        <authorList>
            <person name="Dillman A.R."/>
            <person name="Macchietto M."/>
            <person name="Porter C.F."/>
            <person name="Rogers A."/>
            <person name="Williams B."/>
            <person name="Antoshechkin I."/>
            <person name="Lee M.M."/>
            <person name="Goodwin Z."/>
            <person name="Lu X."/>
            <person name="Lewis E.E."/>
            <person name="Goodrich-Blair H."/>
            <person name="Stock S.P."/>
            <person name="Adams B.J."/>
            <person name="Sternberg P.W."/>
            <person name="Mortazavi A."/>
        </authorList>
    </citation>
    <scope>NUCLEOTIDE SEQUENCE [LARGE SCALE GENOMIC DNA]</scope>
    <source>
        <strain evidence="9 10">ALL</strain>
    </source>
</reference>